<dbReference type="OrthoDB" id="4833224at2"/>
<dbReference type="AlphaFoldDB" id="A0A1H1GYM4"/>
<protein>
    <submittedName>
        <fullName evidence="3">Uncharacterized protein</fullName>
    </submittedName>
</protein>
<feature type="transmembrane region" description="Helical" evidence="2">
    <location>
        <begin position="100"/>
        <end position="121"/>
    </location>
</feature>
<feature type="transmembrane region" description="Helical" evidence="2">
    <location>
        <begin position="127"/>
        <end position="145"/>
    </location>
</feature>
<proteinExistence type="predicted"/>
<evidence type="ECO:0000313" key="3">
    <source>
        <dbReference type="EMBL" id="SDR18345.1"/>
    </source>
</evidence>
<evidence type="ECO:0000256" key="2">
    <source>
        <dbReference type="SAM" id="Phobius"/>
    </source>
</evidence>
<dbReference type="EMBL" id="FNKH01000002">
    <property type="protein sequence ID" value="SDR18345.1"/>
    <property type="molecule type" value="Genomic_DNA"/>
</dbReference>
<feature type="compositionally biased region" description="Basic and acidic residues" evidence="1">
    <location>
        <begin position="1"/>
        <end position="11"/>
    </location>
</feature>
<keyword evidence="4" id="KW-1185">Reference proteome</keyword>
<evidence type="ECO:0000313" key="4">
    <source>
        <dbReference type="Proteomes" id="UP000181917"/>
    </source>
</evidence>
<name>A0A1H1GYM4_9MICC</name>
<dbReference type="KEGG" id="acry:AC20117_17220"/>
<dbReference type="RefSeq" id="WP_074702622.1">
    <property type="nucleotide sequence ID" value="NZ_CP018863.1"/>
</dbReference>
<feature type="compositionally biased region" description="Basic and acidic residues" evidence="1">
    <location>
        <begin position="29"/>
        <end position="42"/>
    </location>
</feature>
<keyword evidence="2" id="KW-0472">Membrane</keyword>
<evidence type="ECO:0000256" key="1">
    <source>
        <dbReference type="SAM" id="MobiDB-lite"/>
    </source>
</evidence>
<keyword evidence="2" id="KW-1133">Transmembrane helix</keyword>
<sequence length="161" mass="16949">MSEREPSHDDAVWQDLVARLESAEAAPDPQDKDTPGQDDPRPADAGNPPSRGPSAVNFPRESPPEDALPVAGPRDYYPAEPEDDEFVPPEPAPLGTGEPLLVLAWCGAVGGPIALLLMAMFWRSAPFAAVVGLIVMIIAAGAYLVSRLPGERDSGDDGAQV</sequence>
<keyword evidence="2" id="KW-0812">Transmembrane</keyword>
<reference evidence="3 4" key="1">
    <citation type="submission" date="2016-10" db="EMBL/GenBank/DDBJ databases">
        <authorList>
            <person name="de Groot N.N."/>
        </authorList>
    </citation>
    <scope>NUCLEOTIDE SEQUENCE [LARGE SCALE GENOMIC DNA]</scope>
    <source>
        <strain evidence="3 4">DSM 20117</strain>
    </source>
</reference>
<organism evidence="3 4">
    <name type="scientific">Crystallibacter crystallopoietes</name>
    <dbReference type="NCBI Taxonomy" id="37928"/>
    <lineage>
        <taxon>Bacteria</taxon>
        <taxon>Bacillati</taxon>
        <taxon>Actinomycetota</taxon>
        <taxon>Actinomycetes</taxon>
        <taxon>Micrococcales</taxon>
        <taxon>Micrococcaceae</taxon>
        <taxon>Crystallibacter</taxon>
    </lineage>
</organism>
<feature type="region of interest" description="Disordered" evidence="1">
    <location>
        <begin position="1"/>
        <end position="93"/>
    </location>
</feature>
<accession>A0A1H1GYM4</accession>
<gene>
    <name evidence="3" type="ORF">SAMN04489742_4434</name>
</gene>
<dbReference type="Proteomes" id="UP000181917">
    <property type="component" value="Unassembled WGS sequence"/>
</dbReference>
<dbReference type="STRING" id="37928.SAMN04489742_4434"/>